<evidence type="ECO:0000313" key="3">
    <source>
        <dbReference type="Proteomes" id="UP000009102"/>
    </source>
</evidence>
<name>D0L1Z3_HALNC</name>
<dbReference type="AlphaFoldDB" id="D0L1Z3"/>
<accession>D0L1Z3</accession>
<keyword evidence="3" id="KW-1185">Reference proteome</keyword>
<sequence>MKRFALLVLLAFSMTGCASLNLDQYTKTEPKFDLEQYFAGDTYAWGIFQSRGGEIKRQFKVHIEGKKVGDEFVLSEHFKYNDGETGERVWHITRDGQDRYIGKAGDIVGVAHGHEVGQALNWHYTLKLPYNGSTIDVKFNDWMIRVSKNVMINRAYVSKFGVRVGEVTLFFTKTDPDK</sequence>
<organism evidence="2 3">
    <name type="scientific">Halothiobacillus neapolitanus (strain ATCC 23641 / DSM 15147 / CIP 104769 / NCIMB 8539 / c2)</name>
    <name type="common">Thiobacillus neapolitanus</name>
    <dbReference type="NCBI Taxonomy" id="555778"/>
    <lineage>
        <taxon>Bacteria</taxon>
        <taxon>Pseudomonadati</taxon>
        <taxon>Pseudomonadota</taxon>
        <taxon>Gammaproteobacteria</taxon>
        <taxon>Chromatiales</taxon>
        <taxon>Halothiobacillaceae</taxon>
        <taxon>Halothiobacillus</taxon>
    </lineage>
</organism>
<evidence type="ECO:0000256" key="1">
    <source>
        <dbReference type="SAM" id="SignalP"/>
    </source>
</evidence>
<gene>
    <name evidence="2" type="ordered locus">Hneap_1894</name>
</gene>
<dbReference type="HOGENOM" id="CLU_113723_0_0_6"/>
<keyword evidence="2" id="KW-0449">Lipoprotein</keyword>
<dbReference type="EMBL" id="CP001801">
    <property type="protein sequence ID" value="ACX96716.1"/>
    <property type="molecule type" value="Genomic_DNA"/>
</dbReference>
<dbReference type="InterPro" id="IPR024409">
    <property type="entry name" value="DUF3833"/>
</dbReference>
<dbReference type="PROSITE" id="PS51257">
    <property type="entry name" value="PROKAR_LIPOPROTEIN"/>
    <property type="match status" value="1"/>
</dbReference>
<reference evidence="2 3" key="1">
    <citation type="submission" date="2009-10" db="EMBL/GenBank/DDBJ databases">
        <title>Complete sequence of Halothiobacillus neapolitanus c2.</title>
        <authorList>
            <consortium name="US DOE Joint Genome Institute"/>
            <person name="Lucas S."/>
            <person name="Copeland A."/>
            <person name="Lapidus A."/>
            <person name="Glavina del Rio T."/>
            <person name="Tice H."/>
            <person name="Bruce D."/>
            <person name="Goodwin L."/>
            <person name="Pitluck S."/>
            <person name="Davenport K."/>
            <person name="Brettin T."/>
            <person name="Detter J.C."/>
            <person name="Han C."/>
            <person name="Tapia R."/>
            <person name="Larimer F."/>
            <person name="Land M."/>
            <person name="Hauser L."/>
            <person name="Kyrpides N."/>
            <person name="Mikhailova N."/>
            <person name="Kerfeld C."/>
            <person name="Cannon G."/>
            <person name="Heinhort S."/>
        </authorList>
    </citation>
    <scope>NUCLEOTIDE SEQUENCE [LARGE SCALE GENOMIC DNA]</scope>
    <source>
        <strain evidence="3">ATCC 23641 / c2</strain>
    </source>
</reference>
<dbReference type="OrthoDB" id="5296954at2"/>
<dbReference type="KEGG" id="hna:Hneap_1894"/>
<feature type="chain" id="PRO_5003010150" evidence="1">
    <location>
        <begin position="19"/>
        <end position="178"/>
    </location>
</feature>
<dbReference type="RefSeq" id="WP_012824749.1">
    <property type="nucleotide sequence ID" value="NC_013422.1"/>
</dbReference>
<dbReference type="Proteomes" id="UP000009102">
    <property type="component" value="Chromosome"/>
</dbReference>
<proteinExistence type="predicted"/>
<keyword evidence="1" id="KW-0732">Signal</keyword>
<feature type="signal peptide" evidence="1">
    <location>
        <begin position="1"/>
        <end position="18"/>
    </location>
</feature>
<protein>
    <submittedName>
        <fullName evidence="2">Putative lipoprotein</fullName>
    </submittedName>
</protein>
<evidence type="ECO:0000313" key="2">
    <source>
        <dbReference type="EMBL" id="ACX96716.1"/>
    </source>
</evidence>
<dbReference type="STRING" id="555778.Hneap_1894"/>
<dbReference type="Pfam" id="PF12915">
    <property type="entry name" value="DUF3833"/>
    <property type="match status" value="1"/>
</dbReference>
<dbReference type="eggNOG" id="ENOG5031DNS">
    <property type="taxonomic scope" value="Bacteria"/>
</dbReference>